<feature type="region of interest" description="Disordered" evidence="1">
    <location>
        <begin position="17"/>
        <end position="42"/>
    </location>
</feature>
<comment type="caution">
    <text evidence="2">The sequence shown here is derived from an EMBL/GenBank/DDBJ whole genome shotgun (WGS) entry which is preliminary data.</text>
</comment>
<accession>A0ABD3EU43</accession>
<dbReference type="EMBL" id="JBIMZQ010000079">
    <property type="protein sequence ID" value="KAL3656539.1"/>
    <property type="molecule type" value="Genomic_DNA"/>
</dbReference>
<evidence type="ECO:0000256" key="1">
    <source>
        <dbReference type="SAM" id="MobiDB-lite"/>
    </source>
</evidence>
<organism evidence="2 3">
    <name type="scientific">Phytophthora oleae</name>
    <dbReference type="NCBI Taxonomy" id="2107226"/>
    <lineage>
        <taxon>Eukaryota</taxon>
        <taxon>Sar</taxon>
        <taxon>Stramenopiles</taxon>
        <taxon>Oomycota</taxon>
        <taxon>Peronosporomycetes</taxon>
        <taxon>Peronosporales</taxon>
        <taxon>Peronosporaceae</taxon>
        <taxon>Phytophthora</taxon>
    </lineage>
</organism>
<dbReference type="AlphaFoldDB" id="A0ABD3EU43"/>
<feature type="compositionally biased region" description="Polar residues" evidence="1">
    <location>
        <begin position="17"/>
        <end position="28"/>
    </location>
</feature>
<reference evidence="2 3" key="1">
    <citation type="submission" date="2024-09" db="EMBL/GenBank/DDBJ databases">
        <title>Genome sequencing and assembly of Phytophthora oleae, isolate VK10A, causative agent of rot of olive drupes.</title>
        <authorList>
            <person name="Conti Taguali S."/>
            <person name="Riolo M."/>
            <person name="La Spada F."/>
            <person name="Cacciola S.O."/>
            <person name="Dionisio G."/>
        </authorList>
    </citation>
    <scope>NUCLEOTIDE SEQUENCE [LARGE SCALE GENOMIC DNA]</scope>
    <source>
        <strain evidence="2 3">VK10A</strain>
    </source>
</reference>
<protein>
    <submittedName>
        <fullName evidence="2">Uncharacterized protein</fullName>
    </submittedName>
</protein>
<dbReference type="Proteomes" id="UP001632037">
    <property type="component" value="Unassembled WGS sequence"/>
</dbReference>
<proteinExistence type="predicted"/>
<gene>
    <name evidence="2" type="ORF">V7S43_018619</name>
</gene>
<sequence>MMLLRGRIGCQASLLDSSGSQNLSTWQGSLPKLPPDAAPHSADKMPLTTVSSALMQRRESMAAIKQSRPTEMPRAFKNERSVSCPVRGSTSERFVFTSSGITFESEAFRLQNEARIARLLETATSPVSSSTNAILAKKALKYRDQRSLRVVDAARLLYQ</sequence>
<keyword evidence="3" id="KW-1185">Reference proteome</keyword>
<evidence type="ECO:0000313" key="2">
    <source>
        <dbReference type="EMBL" id="KAL3656539.1"/>
    </source>
</evidence>
<evidence type="ECO:0000313" key="3">
    <source>
        <dbReference type="Proteomes" id="UP001632037"/>
    </source>
</evidence>
<name>A0ABD3EU43_9STRA</name>